<dbReference type="Pfam" id="PF09186">
    <property type="entry name" value="DUF1949"/>
    <property type="match status" value="1"/>
</dbReference>
<dbReference type="InterPro" id="IPR036956">
    <property type="entry name" value="Impact_N_sf"/>
</dbReference>
<dbReference type="GO" id="GO:0006446">
    <property type="term" value="P:regulation of translational initiation"/>
    <property type="evidence" value="ECO:0007669"/>
    <property type="project" value="TreeGrafter"/>
</dbReference>
<evidence type="ECO:0000259" key="3">
    <source>
        <dbReference type="Pfam" id="PF09186"/>
    </source>
</evidence>
<dbReference type="AlphaFoldDB" id="A0A7Z8K0F8"/>
<dbReference type="InterPro" id="IPR001498">
    <property type="entry name" value="Impact_N"/>
</dbReference>
<dbReference type="InterPro" id="IPR015269">
    <property type="entry name" value="UPF0029_Impact_C"/>
</dbReference>
<dbReference type="PANTHER" id="PTHR16301">
    <property type="entry name" value="IMPACT-RELATED"/>
    <property type="match status" value="1"/>
</dbReference>
<dbReference type="RefSeq" id="WP_154728997.1">
    <property type="nucleotide sequence ID" value="NZ_SZYE01000038.1"/>
</dbReference>
<comment type="similarity">
    <text evidence="1">Belongs to the IMPACT family.</text>
</comment>
<dbReference type="EMBL" id="SZYE01000038">
    <property type="protein sequence ID" value="TKR24220.1"/>
    <property type="molecule type" value="Genomic_DNA"/>
</dbReference>
<comment type="caution">
    <text evidence="4">The sequence shown here is derived from an EMBL/GenBank/DDBJ whole genome shotgun (WGS) entry which is preliminary data.</text>
</comment>
<dbReference type="InterPro" id="IPR035647">
    <property type="entry name" value="EFG_III/V"/>
</dbReference>
<name>A0A7Z8K0F8_9CELL</name>
<proteinExistence type="inferred from homology"/>
<dbReference type="SUPFAM" id="SSF54211">
    <property type="entry name" value="Ribosomal protein S5 domain 2-like"/>
    <property type="match status" value="1"/>
</dbReference>
<dbReference type="Gene3D" id="3.30.70.240">
    <property type="match status" value="1"/>
</dbReference>
<sequence>METAADPAPRYPATIAGPVEHELVIKRSRFLALVQPVSSVAEADAVVAAVRKRYWDARHHCVALSVGPLAEQQRSTDDGEPSGTAGVPMLEVLRRRELTDLVAVVTRYFGGVLLGAGGLVRAYSTATSEALDRARLVRRSAAVRVTVDAPHADAGRLHGVLRDWAEAHEASLEDVAYAAEARFTLLVPPSALDAFDAALAAATSGTLRAARGATVVLSR</sequence>
<dbReference type="Proteomes" id="UP000308121">
    <property type="component" value="Unassembled WGS sequence"/>
</dbReference>
<dbReference type="InterPro" id="IPR020568">
    <property type="entry name" value="Ribosomal_Su5_D2-typ_SF"/>
</dbReference>
<evidence type="ECO:0000256" key="1">
    <source>
        <dbReference type="ARBA" id="ARBA00007665"/>
    </source>
</evidence>
<accession>A0A7Z8K0F8</accession>
<evidence type="ECO:0000259" key="2">
    <source>
        <dbReference type="Pfam" id="PF01205"/>
    </source>
</evidence>
<feature type="domain" description="Impact N-terminal" evidence="2">
    <location>
        <begin position="26"/>
        <end position="131"/>
    </location>
</feature>
<dbReference type="InterPro" id="IPR023582">
    <property type="entry name" value="Impact"/>
</dbReference>
<dbReference type="PANTHER" id="PTHR16301:SF20">
    <property type="entry name" value="IMPACT FAMILY MEMBER YIGZ"/>
    <property type="match status" value="1"/>
</dbReference>
<dbReference type="Gene3D" id="3.30.230.30">
    <property type="entry name" value="Impact, N-terminal domain"/>
    <property type="match status" value="1"/>
</dbReference>
<dbReference type="Pfam" id="PF01205">
    <property type="entry name" value="Impact_N"/>
    <property type="match status" value="1"/>
</dbReference>
<organism evidence="4 5">
    <name type="scientific">Cellulomonas hominis</name>
    <dbReference type="NCBI Taxonomy" id="156981"/>
    <lineage>
        <taxon>Bacteria</taxon>
        <taxon>Bacillati</taxon>
        <taxon>Actinomycetota</taxon>
        <taxon>Actinomycetes</taxon>
        <taxon>Micrococcales</taxon>
        <taxon>Cellulomonadaceae</taxon>
        <taxon>Cellulomonas</taxon>
    </lineage>
</organism>
<gene>
    <name evidence="4" type="ORF">FA014_07100</name>
</gene>
<reference evidence="4 5" key="1">
    <citation type="submission" date="2019-05" db="EMBL/GenBank/DDBJ databases">
        <title>Genome sequence of Cellulomonas hominis strain CS1.</title>
        <authorList>
            <person name="Belmont J."/>
            <person name="Maclea K.S."/>
        </authorList>
    </citation>
    <scope>NUCLEOTIDE SEQUENCE [LARGE SCALE GENOMIC DNA]</scope>
    <source>
        <strain evidence="4 5">CS1</strain>
    </source>
</reference>
<dbReference type="GO" id="GO:0005737">
    <property type="term" value="C:cytoplasm"/>
    <property type="evidence" value="ECO:0007669"/>
    <property type="project" value="TreeGrafter"/>
</dbReference>
<feature type="domain" description="UPF0029" evidence="3">
    <location>
        <begin position="158"/>
        <end position="205"/>
    </location>
</feature>
<dbReference type="PROSITE" id="PS00910">
    <property type="entry name" value="UPF0029"/>
    <property type="match status" value="1"/>
</dbReference>
<dbReference type="SUPFAM" id="SSF54980">
    <property type="entry name" value="EF-G C-terminal domain-like"/>
    <property type="match status" value="1"/>
</dbReference>
<evidence type="ECO:0000313" key="4">
    <source>
        <dbReference type="EMBL" id="TKR24220.1"/>
    </source>
</evidence>
<dbReference type="InterPro" id="IPR020569">
    <property type="entry name" value="UPF0029_Impact_CS"/>
</dbReference>
<dbReference type="OrthoDB" id="9813771at2"/>
<protein>
    <submittedName>
        <fullName evidence="4">DUF1949 domain-containing protein</fullName>
    </submittedName>
</protein>
<evidence type="ECO:0000313" key="5">
    <source>
        <dbReference type="Proteomes" id="UP000308121"/>
    </source>
</evidence>